<dbReference type="EMBL" id="BK014788">
    <property type="protein sequence ID" value="DAD75727.1"/>
    <property type="molecule type" value="Genomic_DNA"/>
</dbReference>
<proteinExistence type="predicted"/>
<name>A0A8S5M0Z4_9CAUD</name>
<reference evidence="1" key="1">
    <citation type="journal article" date="2021" name="Proc. Natl. Acad. Sci. U.S.A.">
        <title>A Catalog of Tens of Thousands of Viruses from Human Metagenomes Reveals Hidden Associations with Chronic Diseases.</title>
        <authorList>
            <person name="Tisza M.J."/>
            <person name="Buck C.B."/>
        </authorList>
    </citation>
    <scope>NUCLEOTIDE SEQUENCE</scope>
    <source>
        <strain evidence="1">CtZDd15</strain>
    </source>
</reference>
<organism evidence="1">
    <name type="scientific">Myoviridae sp. ctZDd15</name>
    <dbReference type="NCBI Taxonomy" id="2826664"/>
    <lineage>
        <taxon>Viruses</taxon>
        <taxon>Duplodnaviria</taxon>
        <taxon>Heunggongvirae</taxon>
        <taxon>Uroviricota</taxon>
        <taxon>Caudoviricetes</taxon>
    </lineage>
</organism>
<protein>
    <submittedName>
        <fullName evidence="1">Uncharacterized protein</fullName>
    </submittedName>
</protein>
<sequence>MLYLKDWRVCTPPGFSLGFEGDNLAVTLALDTDLPEGWDLKLDVEKEGKKNIIQLERSGQVYSVQLTSSMLASGGLYLLQVRGTLGEQIRHSNQFYAAVHHSINAVDAFPPPLPSEFEQMEDRLTDINNHPPRPGSNGFWQIYDPDTGEYVPSDIPLPDGGGGTGYVIGHGLKITGGTTLEVDAVNNFAGDNTLPITAAAVQETVGNIEILLGTI</sequence>
<accession>A0A8S5M0Z4</accession>
<evidence type="ECO:0000313" key="1">
    <source>
        <dbReference type="EMBL" id="DAD75727.1"/>
    </source>
</evidence>